<sequence>MVKQQTQKGRDETGENRERMKRRRAEKLAEAIETSNQQPAKPHRLGQKSSVLPGEPQEEAVTVLSTIVPSTSSEYNYSANAVTGQEVMGNPISDVESTPPDQDQVTEDDAAMEDEEEIDDDFSVEESEVDSEDEDLDDISSVELTPRELWNIESGGEEDYIRERKKDKKRMREEKRKEQEYDNLRKAKVKAAMAILKKRLEAGEHIPAGPIEGDRFDLYSAEYFDHYYVEVHRGKNVVFGKIFQDLEGFGAAICDPDQLSAEVHIYPEGHLNVLTFEIPTSASLVPTVIKTFEGYELEATFLGNGFLVLSIDLNLVMKGKPTMHGKAEKLNFYGIWQSKEERKHLMEEAWRRARRPSPRDSVGSQLGRYSH</sequence>
<evidence type="ECO:0000313" key="3">
    <source>
        <dbReference type="Proteomes" id="UP001172673"/>
    </source>
</evidence>
<dbReference type="EMBL" id="JAPDRK010000016">
    <property type="protein sequence ID" value="KAJ9605492.1"/>
    <property type="molecule type" value="Genomic_DNA"/>
</dbReference>
<name>A0AA38X2J4_9EURO</name>
<feature type="compositionally biased region" description="Acidic residues" evidence="1">
    <location>
        <begin position="104"/>
        <end position="140"/>
    </location>
</feature>
<feature type="compositionally biased region" description="Basic and acidic residues" evidence="1">
    <location>
        <begin position="8"/>
        <end position="18"/>
    </location>
</feature>
<protein>
    <submittedName>
        <fullName evidence="2">Uncharacterized protein</fullName>
    </submittedName>
</protein>
<reference evidence="2" key="1">
    <citation type="submission" date="2022-10" db="EMBL/GenBank/DDBJ databases">
        <title>Culturing micro-colonial fungi from biological soil crusts in the Mojave desert and describing Neophaeococcomyces mojavensis, and introducing the new genera and species Taxawa tesnikishii.</title>
        <authorList>
            <person name="Kurbessoian T."/>
            <person name="Stajich J.E."/>
        </authorList>
    </citation>
    <scope>NUCLEOTIDE SEQUENCE</scope>
    <source>
        <strain evidence="2">TK_41</strain>
    </source>
</reference>
<proteinExistence type="predicted"/>
<dbReference type="AlphaFoldDB" id="A0AA38X2J4"/>
<keyword evidence="3" id="KW-1185">Reference proteome</keyword>
<accession>A0AA38X2J4</accession>
<feature type="region of interest" description="Disordered" evidence="1">
    <location>
        <begin position="1"/>
        <end position="57"/>
    </location>
</feature>
<dbReference type="Proteomes" id="UP001172673">
    <property type="component" value="Unassembled WGS sequence"/>
</dbReference>
<feature type="region of interest" description="Disordered" evidence="1">
    <location>
        <begin position="79"/>
        <end position="144"/>
    </location>
</feature>
<evidence type="ECO:0000313" key="2">
    <source>
        <dbReference type="EMBL" id="KAJ9605492.1"/>
    </source>
</evidence>
<evidence type="ECO:0000256" key="1">
    <source>
        <dbReference type="SAM" id="MobiDB-lite"/>
    </source>
</evidence>
<gene>
    <name evidence="2" type="ORF">H2200_010149</name>
</gene>
<comment type="caution">
    <text evidence="2">The sequence shown here is derived from an EMBL/GenBank/DDBJ whole genome shotgun (WGS) entry which is preliminary data.</text>
</comment>
<organism evidence="2 3">
    <name type="scientific">Cladophialophora chaetospira</name>
    <dbReference type="NCBI Taxonomy" id="386627"/>
    <lineage>
        <taxon>Eukaryota</taxon>
        <taxon>Fungi</taxon>
        <taxon>Dikarya</taxon>
        <taxon>Ascomycota</taxon>
        <taxon>Pezizomycotina</taxon>
        <taxon>Eurotiomycetes</taxon>
        <taxon>Chaetothyriomycetidae</taxon>
        <taxon>Chaetothyriales</taxon>
        <taxon>Herpotrichiellaceae</taxon>
        <taxon>Cladophialophora</taxon>
    </lineage>
</organism>
<feature type="region of interest" description="Disordered" evidence="1">
    <location>
        <begin position="352"/>
        <end position="371"/>
    </location>
</feature>